<name>A0A1I6DJY4_9FIRM</name>
<dbReference type="EMBL" id="FOYM01000012">
    <property type="protein sequence ID" value="SFR05687.1"/>
    <property type="molecule type" value="Genomic_DNA"/>
</dbReference>
<keyword evidence="1" id="KW-1133">Transmembrane helix</keyword>
<dbReference type="STRING" id="39060.SAMN05660706_11274"/>
<evidence type="ECO:0000313" key="2">
    <source>
        <dbReference type="EMBL" id="SFR05687.1"/>
    </source>
</evidence>
<evidence type="ECO:0008006" key="4">
    <source>
        <dbReference type="Google" id="ProtNLM"/>
    </source>
</evidence>
<dbReference type="InterPro" id="IPR015001">
    <property type="entry name" value="DUF1850"/>
</dbReference>
<keyword evidence="3" id="KW-1185">Reference proteome</keyword>
<dbReference type="RefSeq" id="WP_092483140.1">
    <property type="nucleotide sequence ID" value="NZ_FOYM01000012.1"/>
</dbReference>
<protein>
    <recommendedName>
        <fullName evidence="4">DUF1850 domain-containing protein</fullName>
    </recommendedName>
</protein>
<dbReference type="Proteomes" id="UP000199584">
    <property type="component" value="Unassembled WGS sequence"/>
</dbReference>
<reference evidence="3" key="1">
    <citation type="submission" date="2016-10" db="EMBL/GenBank/DDBJ databases">
        <authorList>
            <person name="Varghese N."/>
            <person name="Submissions S."/>
        </authorList>
    </citation>
    <scope>NUCLEOTIDE SEQUENCE [LARGE SCALE GENOMIC DNA]</scope>
    <source>
        <strain evidence="3">DSM 3669</strain>
    </source>
</reference>
<organism evidence="2 3">
    <name type="scientific">Desulfoscipio geothermicus DSM 3669</name>
    <dbReference type="NCBI Taxonomy" id="1121426"/>
    <lineage>
        <taxon>Bacteria</taxon>
        <taxon>Bacillati</taxon>
        <taxon>Bacillota</taxon>
        <taxon>Clostridia</taxon>
        <taxon>Eubacteriales</taxon>
        <taxon>Desulfallaceae</taxon>
        <taxon>Desulfoscipio</taxon>
    </lineage>
</organism>
<dbReference type="Pfam" id="PF08905">
    <property type="entry name" value="DUF1850"/>
    <property type="match status" value="1"/>
</dbReference>
<dbReference type="AlphaFoldDB" id="A0A1I6DJY4"/>
<accession>A0A1I6DJY4</accession>
<gene>
    <name evidence="2" type="ORF">SAMN05660706_11274</name>
</gene>
<evidence type="ECO:0000313" key="3">
    <source>
        <dbReference type="Proteomes" id="UP000199584"/>
    </source>
</evidence>
<proteinExistence type="predicted"/>
<keyword evidence="1" id="KW-0812">Transmembrane</keyword>
<sequence length="175" mass="20068">MKKSLMSTFTGAHYVVFFLLFVCVFIAYALHNYAFFEVKEHFSGEVLFRKPVKVGTVFTLEYVHSVTKQPVYEDYKIEDKRILSMVEMRYDSFGANLPVGPEKMAEETTGFIVEDGYYKVLYENRKFAKVPLRVGQVVADHTLVFKDGSKLRLLDVAEGGAFVEFYVRPLLSLSS</sequence>
<feature type="transmembrane region" description="Helical" evidence="1">
    <location>
        <begin position="12"/>
        <end position="30"/>
    </location>
</feature>
<keyword evidence="1" id="KW-0472">Membrane</keyword>
<dbReference type="OrthoDB" id="4304at2"/>
<evidence type="ECO:0000256" key="1">
    <source>
        <dbReference type="SAM" id="Phobius"/>
    </source>
</evidence>